<sequence>TMKFAILALFVAGAYGCGQSTFPPVLSRVVGGNDARKHSWPWQVSLQYSAPSGNWYHTCGGTLISDQWVLTAAHCIGEKKYRVYLGKHSMRNKQEPDSIAISPSKLFTHPEYDSWKIRNDIALIKLSTPVTFTDVLPHGQPCYVTGWGHLETIGPMADILQQALLPVVKHEICSTPDWMGGMVTTNNICAGGDGKRGGCKGDSGGPLNCQGKDGSWEVHGVVSFCSSFGCNYHRKPTVFTRVSAYMDWLNRVRIHTIKHISKLKQQKYMFGYLHKAVLIHCNLILIGFI</sequence>
<keyword evidence="7" id="KW-0865">Zymogen</keyword>
<organism evidence="14 15">
    <name type="scientific">Periophthalmus magnuspinnatus</name>
    <dbReference type="NCBI Taxonomy" id="409849"/>
    <lineage>
        <taxon>Eukaryota</taxon>
        <taxon>Metazoa</taxon>
        <taxon>Chordata</taxon>
        <taxon>Craniata</taxon>
        <taxon>Vertebrata</taxon>
        <taxon>Euteleostomi</taxon>
        <taxon>Actinopterygii</taxon>
        <taxon>Neopterygii</taxon>
        <taxon>Teleostei</taxon>
        <taxon>Neoteleostei</taxon>
        <taxon>Acanthomorphata</taxon>
        <taxon>Gobiaria</taxon>
        <taxon>Gobiiformes</taxon>
        <taxon>Gobioidei</taxon>
        <taxon>Gobiidae</taxon>
        <taxon>Oxudercinae</taxon>
        <taxon>Periophthalmus</taxon>
    </lineage>
</organism>
<dbReference type="PANTHER" id="PTHR24257:SF19">
    <property type="entry name" value="CHYMOTRYPSIN-LIKE ELASTASE FAMILY MEMBER 2B"/>
    <property type="match status" value="1"/>
</dbReference>
<dbReference type="InterPro" id="IPR009003">
    <property type="entry name" value="Peptidase_S1_PA"/>
</dbReference>
<dbReference type="InterPro" id="IPR001314">
    <property type="entry name" value="Peptidase_S1A"/>
</dbReference>
<dbReference type="InterPro" id="IPR033116">
    <property type="entry name" value="TRYPSIN_SER"/>
</dbReference>
<keyword evidence="2" id="KW-0964">Secreted</keyword>
<dbReference type="AlphaFoldDB" id="A0A3B4ARB7"/>
<dbReference type="PROSITE" id="PS50240">
    <property type="entry name" value="TRYPSIN_DOM"/>
    <property type="match status" value="1"/>
</dbReference>
<dbReference type="SUPFAM" id="SSF50494">
    <property type="entry name" value="Trypsin-like serine proteases"/>
    <property type="match status" value="1"/>
</dbReference>
<evidence type="ECO:0000256" key="3">
    <source>
        <dbReference type="ARBA" id="ARBA00022670"/>
    </source>
</evidence>
<dbReference type="Ensembl" id="ENSPMGT00000020402.1">
    <property type="protein sequence ID" value="ENSPMGP00000019134.1"/>
    <property type="gene ID" value="ENSPMGG00000014630.1"/>
</dbReference>
<dbReference type="InterPro" id="IPR001254">
    <property type="entry name" value="Trypsin_dom"/>
</dbReference>
<evidence type="ECO:0000256" key="4">
    <source>
        <dbReference type="ARBA" id="ARBA00022729"/>
    </source>
</evidence>
<dbReference type="PRINTS" id="PR00722">
    <property type="entry name" value="CHYMOTRYPSIN"/>
</dbReference>
<dbReference type="InterPro" id="IPR018114">
    <property type="entry name" value="TRYPSIN_HIS"/>
</dbReference>
<feature type="domain" description="Peptidase S1" evidence="13">
    <location>
        <begin position="29"/>
        <end position="254"/>
    </location>
</feature>
<keyword evidence="15" id="KW-1185">Reference proteome</keyword>
<evidence type="ECO:0000256" key="1">
    <source>
        <dbReference type="ARBA" id="ARBA00004613"/>
    </source>
</evidence>
<evidence type="ECO:0000256" key="7">
    <source>
        <dbReference type="ARBA" id="ARBA00023145"/>
    </source>
</evidence>
<evidence type="ECO:0000259" key="13">
    <source>
        <dbReference type="PROSITE" id="PS50240"/>
    </source>
</evidence>
<dbReference type="STRING" id="409849.ENSPMGP00000019134"/>
<dbReference type="GO" id="GO:0005615">
    <property type="term" value="C:extracellular space"/>
    <property type="evidence" value="ECO:0007669"/>
    <property type="project" value="TreeGrafter"/>
</dbReference>
<dbReference type="InterPro" id="IPR050850">
    <property type="entry name" value="Peptidase_S1_Elastase_sf"/>
</dbReference>
<keyword evidence="3 11" id="KW-0645">Protease</keyword>
<evidence type="ECO:0000256" key="10">
    <source>
        <dbReference type="ARBA" id="ARBA00038991"/>
    </source>
</evidence>
<comment type="subcellular location">
    <subcellularLocation>
        <location evidence="1">Secreted</location>
    </subcellularLocation>
</comment>
<evidence type="ECO:0000256" key="12">
    <source>
        <dbReference type="SAM" id="SignalP"/>
    </source>
</evidence>
<feature type="signal peptide" evidence="12">
    <location>
        <begin position="1"/>
        <end position="16"/>
    </location>
</feature>
<evidence type="ECO:0000256" key="5">
    <source>
        <dbReference type="ARBA" id="ARBA00022801"/>
    </source>
</evidence>
<evidence type="ECO:0000256" key="11">
    <source>
        <dbReference type="RuleBase" id="RU363034"/>
    </source>
</evidence>
<accession>A0A3B4ARB7</accession>
<evidence type="ECO:0000313" key="14">
    <source>
        <dbReference type="Ensembl" id="ENSPMGP00000019134.1"/>
    </source>
</evidence>
<dbReference type="GO" id="GO:0004252">
    <property type="term" value="F:serine-type endopeptidase activity"/>
    <property type="evidence" value="ECO:0007669"/>
    <property type="project" value="UniProtKB-EC"/>
</dbReference>
<dbReference type="InterPro" id="IPR043504">
    <property type="entry name" value="Peptidase_S1_PA_chymotrypsin"/>
</dbReference>
<name>A0A3B4ARB7_9GOBI</name>
<dbReference type="Proteomes" id="UP000261520">
    <property type="component" value="Unplaced"/>
</dbReference>
<keyword evidence="4 12" id="KW-0732">Signal</keyword>
<dbReference type="FunFam" id="2.40.10.10:FF:000120">
    <property type="entry name" value="Putative serine protease"/>
    <property type="match status" value="1"/>
</dbReference>
<keyword evidence="5 11" id="KW-0378">Hydrolase</keyword>
<evidence type="ECO:0000256" key="8">
    <source>
        <dbReference type="ARBA" id="ARBA00023157"/>
    </source>
</evidence>
<evidence type="ECO:0000256" key="6">
    <source>
        <dbReference type="ARBA" id="ARBA00022825"/>
    </source>
</evidence>
<proteinExistence type="predicted"/>
<evidence type="ECO:0000256" key="9">
    <source>
        <dbReference type="ARBA" id="ARBA00036026"/>
    </source>
</evidence>
<dbReference type="SMART" id="SM00020">
    <property type="entry name" value="Tryp_SPc"/>
    <property type="match status" value="1"/>
</dbReference>
<reference evidence="14" key="2">
    <citation type="submission" date="2025-09" db="UniProtKB">
        <authorList>
            <consortium name="Ensembl"/>
        </authorList>
    </citation>
    <scope>IDENTIFICATION</scope>
</reference>
<reference evidence="14" key="1">
    <citation type="submission" date="2025-08" db="UniProtKB">
        <authorList>
            <consortium name="Ensembl"/>
        </authorList>
    </citation>
    <scope>IDENTIFICATION</scope>
</reference>
<keyword evidence="6 11" id="KW-0720">Serine protease</keyword>
<keyword evidence="8" id="KW-1015">Disulfide bond</keyword>
<evidence type="ECO:0000256" key="2">
    <source>
        <dbReference type="ARBA" id="ARBA00022525"/>
    </source>
</evidence>
<dbReference type="Gene3D" id="2.40.10.10">
    <property type="entry name" value="Trypsin-like serine proteases"/>
    <property type="match status" value="2"/>
</dbReference>
<dbReference type="PROSITE" id="PS00134">
    <property type="entry name" value="TRYPSIN_HIS"/>
    <property type="match status" value="1"/>
</dbReference>
<dbReference type="CDD" id="cd00190">
    <property type="entry name" value="Tryp_SPc"/>
    <property type="match status" value="1"/>
</dbReference>
<feature type="chain" id="PRO_5017451958" description="pancreatic elastase II" evidence="12">
    <location>
        <begin position="17"/>
        <end position="289"/>
    </location>
</feature>
<dbReference type="Pfam" id="PF00089">
    <property type="entry name" value="Trypsin"/>
    <property type="match status" value="1"/>
</dbReference>
<dbReference type="PROSITE" id="PS00135">
    <property type="entry name" value="TRYPSIN_SER"/>
    <property type="match status" value="1"/>
</dbReference>
<dbReference type="EC" id="3.4.21.71" evidence="10"/>
<evidence type="ECO:0000313" key="15">
    <source>
        <dbReference type="Proteomes" id="UP000261520"/>
    </source>
</evidence>
<dbReference type="PANTHER" id="PTHR24257">
    <property type="entry name" value="CHYMOTRYPSIN-LIKE ELASTASE FAMILY MEMBER"/>
    <property type="match status" value="1"/>
</dbReference>
<protein>
    <recommendedName>
        <fullName evidence="10">pancreatic elastase II</fullName>
        <ecNumber evidence="10">3.4.21.71</ecNumber>
    </recommendedName>
</protein>
<comment type="catalytic activity">
    <reaction evidence="9">
        <text>Preferential cleavage: Leu-|-Xaa, Met-|-Xaa and Phe-|-Xaa. Hydrolyzes elastin.</text>
        <dbReference type="EC" id="3.4.21.71"/>
    </reaction>
</comment>
<dbReference type="GO" id="GO:0006508">
    <property type="term" value="P:proteolysis"/>
    <property type="evidence" value="ECO:0007669"/>
    <property type="project" value="UniProtKB-KW"/>
</dbReference>